<dbReference type="GO" id="GO:0016887">
    <property type="term" value="F:ATP hydrolysis activity"/>
    <property type="evidence" value="ECO:0007669"/>
    <property type="project" value="TreeGrafter"/>
</dbReference>
<reference evidence="4 5" key="1">
    <citation type="journal article" date="2017" name="ISME J.">
        <title>Potential for microbial H2 and metal transformations associated with novel bacteria and archaea in deep terrestrial subsurface sediments.</title>
        <authorList>
            <person name="Hernsdorf A.W."/>
            <person name="Amano Y."/>
            <person name="Miyakawa K."/>
            <person name="Ise K."/>
            <person name="Suzuki Y."/>
            <person name="Anantharaman K."/>
            <person name="Probst A."/>
            <person name="Burstein D."/>
            <person name="Thomas B.C."/>
            <person name="Banfield J.F."/>
        </authorList>
    </citation>
    <scope>NUCLEOTIDE SEQUENCE [LARGE SCALE GENOMIC DNA]</scope>
    <source>
        <strain evidence="4">HGW-Actinobacteria-3</strain>
    </source>
</reference>
<keyword evidence="1" id="KW-0547">Nucleotide-binding</keyword>
<name>A0A2N3G5V0_9ACTN</name>
<dbReference type="Gene3D" id="3.40.50.300">
    <property type="entry name" value="P-loop containing nucleotide triphosphate hydrolases"/>
    <property type="match status" value="1"/>
</dbReference>
<organism evidence="4 5">
    <name type="scientific">Candidatus Anoxymicrobium japonicum</name>
    <dbReference type="NCBI Taxonomy" id="2013648"/>
    <lineage>
        <taxon>Bacteria</taxon>
        <taxon>Bacillati</taxon>
        <taxon>Actinomycetota</taxon>
        <taxon>Candidatus Geothermincolia</taxon>
        <taxon>Candidatus Geothermincolales</taxon>
        <taxon>Candidatus Anoxymicrobiaceae</taxon>
        <taxon>Candidatus Anoxymicrobium</taxon>
    </lineage>
</organism>
<dbReference type="GO" id="GO:0005524">
    <property type="term" value="F:ATP binding"/>
    <property type="evidence" value="ECO:0007669"/>
    <property type="project" value="UniProtKB-KW"/>
</dbReference>
<accession>A0A2N3G5V0</accession>
<keyword evidence="2" id="KW-0067">ATP-binding</keyword>
<evidence type="ECO:0000313" key="4">
    <source>
        <dbReference type="EMBL" id="PKQ28097.1"/>
    </source>
</evidence>
<evidence type="ECO:0000313" key="5">
    <source>
        <dbReference type="Proteomes" id="UP000233654"/>
    </source>
</evidence>
<dbReference type="InterPro" id="IPR025669">
    <property type="entry name" value="AAA_dom"/>
</dbReference>
<dbReference type="GO" id="GO:0009898">
    <property type="term" value="C:cytoplasmic side of plasma membrane"/>
    <property type="evidence" value="ECO:0007669"/>
    <property type="project" value="TreeGrafter"/>
</dbReference>
<protein>
    <recommendedName>
        <fullName evidence="3">AAA domain-containing protein</fullName>
    </recommendedName>
</protein>
<proteinExistence type="predicted"/>
<dbReference type="EMBL" id="PHEX01000032">
    <property type="protein sequence ID" value="PKQ28097.1"/>
    <property type="molecule type" value="Genomic_DNA"/>
</dbReference>
<sequence length="270" mass="28424">MPADRTRNRRIRADSISSVHRLNSAVARMPGAVVFHGGKGGVGTTMLATEMTMALASVGRRVAALDADLDRGSMHYRLDVSVGRATFSIADVLPVLEDITDDALRGALSTCPCGASLLPPPVGRAGLAPPDAAHAGKLLSALASNFDYVIIDTRAALDPFTTGLLMASDLIALVVTPELACLGGAKRAVTALDALPGERPRIELLINRSLGARDLVTRGDIESYLGMKASAVLPEDTAMCRRLEAECKSLLSDRSALSCEVFRLSRALFG</sequence>
<dbReference type="InterPro" id="IPR050625">
    <property type="entry name" value="ParA/MinD_ATPase"/>
</dbReference>
<dbReference type="Proteomes" id="UP000233654">
    <property type="component" value="Unassembled WGS sequence"/>
</dbReference>
<dbReference type="InterPro" id="IPR027417">
    <property type="entry name" value="P-loop_NTPase"/>
</dbReference>
<comment type="caution">
    <text evidence="4">The sequence shown here is derived from an EMBL/GenBank/DDBJ whole genome shotgun (WGS) entry which is preliminary data.</text>
</comment>
<dbReference type="PANTHER" id="PTHR43384:SF6">
    <property type="entry name" value="SEPTUM SITE-DETERMINING PROTEIN MIND HOMOLOG, CHLOROPLASTIC"/>
    <property type="match status" value="1"/>
</dbReference>
<evidence type="ECO:0000256" key="2">
    <source>
        <dbReference type="ARBA" id="ARBA00022840"/>
    </source>
</evidence>
<evidence type="ECO:0000256" key="1">
    <source>
        <dbReference type="ARBA" id="ARBA00022741"/>
    </source>
</evidence>
<dbReference type="GO" id="GO:0005829">
    <property type="term" value="C:cytosol"/>
    <property type="evidence" value="ECO:0007669"/>
    <property type="project" value="TreeGrafter"/>
</dbReference>
<dbReference type="Pfam" id="PF13614">
    <property type="entry name" value="AAA_31"/>
    <property type="match status" value="1"/>
</dbReference>
<dbReference type="GO" id="GO:0051782">
    <property type="term" value="P:negative regulation of cell division"/>
    <property type="evidence" value="ECO:0007669"/>
    <property type="project" value="TreeGrafter"/>
</dbReference>
<dbReference type="SUPFAM" id="SSF52540">
    <property type="entry name" value="P-loop containing nucleoside triphosphate hydrolases"/>
    <property type="match status" value="1"/>
</dbReference>
<evidence type="ECO:0000259" key="3">
    <source>
        <dbReference type="Pfam" id="PF13614"/>
    </source>
</evidence>
<dbReference type="AlphaFoldDB" id="A0A2N3G5V0"/>
<dbReference type="PANTHER" id="PTHR43384">
    <property type="entry name" value="SEPTUM SITE-DETERMINING PROTEIN MIND HOMOLOG, CHLOROPLASTIC-RELATED"/>
    <property type="match status" value="1"/>
</dbReference>
<gene>
    <name evidence="4" type="ORF">CVT63_04490</name>
</gene>
<feature type="domain" description="AAA" evidence="3">
    <location>
        <begin position="35"/>
        <end position="193"/>
    </location>
</feature>